<dbReference type="EMBL" id="CP113836">
    <property type="protein sequence ID" value="WAL69424.1"/>
    <property type="molecule type" value="Genomic_DNA"/>
</dbReference>
<dbReference type="Proteomes" id="UP001163203">
    <property type="component" value="Chromosome"/>
</dbReference>
<accession>A0ABY7BAP1</accession>
<feature type="region of interest" description="Disordered" evidence="1">
    <location>
        <begin position="1"/>
        <end position="44"/>
    </location>
</feature>
<protein>
    <submittedName>
        <fullName evidence="2">Uncharacterized protein</fullName>
    </submittedName>
</protein>
<name>A0ABY7BAP1_9PSEU</name>
<dbReference type="RefSeq" id="WP_268759509.1">
    <property type="nucleotide sequence ID" value="NZ_CP113836.1"/>
</dbReference>
<proteinExistence type="predicted"/>
<reference evidence="2" key="1">
    <citation type="submission" date="2022-11" db="EMBL/GenBank/DDBJ databases">
        <authorList>
            <person name="Mo P."/>
        </authorList>
    </citation>
    <scope>NUCLEOTIDE SEQUENCE</scope>
    <source>
        <strain evidence="2">HUAS 11-8</strain>
    </source>
</reference>
<evidence type="ECO:0000256" key="1">
    <source>
        <dbReference type="SAM" id="MobiDB-lite"/>
    </source>
</evidence>
<evidence type="ECO:0000313" key="3">
    <source>
        <dbReference type="Proteomes" id="UP001163203"/>
    </source>
</evidence>
<keyword evidence="3" id="KW-1185">Reference proteome</keyword>
<organism evidence="2 3">
    <name type="scientific">Amycolatopsis cynarae</name>
    <dbReference type="NCBI Taxonomy" id="2995223"/>
    <lineage>
        <taxon>Bacteria</taxon>
        <taxon>Bacillati</taxon>
        <taxon>Actinomycetota</taxon>
        <taxon>Actinomycetes</taxon>
        <taxon>Pseudonocardiales</taxon>
        <taxon>Pseudonocardiaceae</taxon>
        <taxon>Amycolatopsis</taxon>
    </lineage>
</organism>
<feature type="compositionally biased region" description="Basic and acidic residues" evidence="1">
    <location>
        <begin position="1"/>
        <end position="19"/>
    </location>
</feature>
<sequence>METVRPTDSDVLETQREGSDGESLPEQRLWDDAEFEPTIVRGRE</sequence>
<evidence type="ECO:0000313" key="2">
    <source>
        <dbReference type="EMBL" id="WAL69424.1"/>
    </source>
</evidence>
<gene>
    <name evidence="2" type="ORF">ORV05_17165</name>
</gene>